<dbReference type="EMBL" id="FRBG01000008">
    <property type="protein sequence ID" value="SHK95848.1"/>
    <property type="molecule type" value="Genomic_DNA"/>
</dbReference>
<dbReference type="NCBIfam" id="TIGR00095">
    <property type="entry name" value="16S rRNA (guanine(966)-N(2))-methyltransferase RsmD"/>
    <property type="match status" value="1"/>
</dbReference>
<dbReference type="Proteomes" id="UP000323392">
    <property type="component" value="Unassembled WGS sequence"/>
</dbReference>
<comment type="caution">
    <text evidence="3">The sequence shown here is derived from an EMBL/GenBank/DDBJ whole genome shotgun (WGS) entry which is preliminary data.</text>
</comment>
<dbReference type="PANTHER" id="PTHR43542">
    <property type="entry name" value="METHYLTRANSFERASE"/>
    <property type="match status" value="1"/>
</dbReference>
<evidence type="ECO:0000313" key="5">
    <source>
        <dbReference type="Proteomes" id="UP000092605"/>
    </source>
</evidence>
<dbReference type="InterPro" id="IPR029063">
    <property type="entry name" value="SAM-dependent_MTases_sf"/>
</dbReference>
<dbReference type="InterPro" id="IPR002052">
    <property type="entry name" value="DNA_methylase_N6_adenine_CS"/>
</dbReference>
<dbReference type="GO" id="GO:0031167">
    <property type="term" value="P:rRNA methylation"/>
    <property type="evidence" value="ECO:0007669"/>
    <property type="project" value="InterPro"/>
</dbReference>
<dbReference type="STRING" id="1121328.JWYL7_0689"/>
<dbReference type="PIRSF" id="PIRSF004553">
    <property type="entry name" value="CHP00095"/>
    <property type="match status" value="1"/>
</dbReference>
<dbReference type="OrthoDB" id="9803017at2"/>
<dbReference type="Pfam" id="PF03602">
    <property type="entry name" value="Cons_hypoth95"/>
    <property type="match status" value="1"/>
</dbReference>
<name>A0A150FPR6_CLOPD</name>
<evidence type="ECO:0000256" key="2">
    <source>
        <dbReference type="ARBA" id="ARBA00022679"/>
    </source>
</evidence>
<dbReference type="CDD" id="cd02440">
    <property type="entry name" value="AdoMet_MTases"/>
    <property type="match status" value="1"/>
</dbReference>
<evidence type="ECO:0000313" key="4">
    <source>
        <dbReference type="EMBL" id="SHK95848.1"/>
    </source>
</evidence>
<dbReference type="EMBL" id="LSFY01000001">
    <property type="protein sequence ID" value="KXZ39614.1"/>
    <property type="molecule type" value="Genomic_DNA"/>
</dbReference>
<dbReference type="GO" id="GO:0003676">
    <property type="term" value="F:nucleic acid binding"/>
    <property type="evidence" value="ECO:0007669"/>
    <property type="project" value="InterPro"/>
</dbReference>
<evidence type="ECO:0000256" key="1">
    <source>
        <dbReference type="ARBA" id="ARBA00022603"/>
    </source>
</evidence>
<keyword evidence="1 3" id="KW-0489">Methyltransferase</keyword>
<protein>
    <submittedName>
        <fullName evidence="3 4">Methyltransferase</fullName>
    </submittedName>
</protein>
<evidence type="ECO:0000313" key="6">
    <source>
        <dbReference type="Proteomes" id="UP000323392"/>
    </source>
</evidence>
<dbReference type="RefSeq" id="WP_066069098.1">
    <property type="nucleotide sequence ID" value="NZ_FRBG01000008.1"/>
</dbReference>
<gene>
    <name evidence="3" type="ORF">JWYL7_0689</name>
    <name evidence="4" type="ORF">SAMN05661008_01193</name>
</gene>
<dbReference type="PROSITE" id="PS00092">
    <property type="entry name" value="N6_MTASE"/>
    <property type="match status" value="1"/>
</dbReference>
<organism evidence="3 5">
    <name type="scientific">Alkalithermobacter thermoalcaliphilus JW-YL-7 = DSM 7308</name>
    <dbReference type="NCBI Taxonomy" id="1121328"/>
    <lineage>
        <taxon>Bacteria</taxon>
        <taxon>Bacillati</taxon>
        <taxon>Bacillota</taxon>
        <taxon>Clostridia</taxon>
        <taxon>Peptostreptococcales</taxon>
        <taxon>Tepidibacteraceae</taxon>
        <taxon>Alkalithermobacter</taxon>
    </lineage>
</organism>
<dbReference type="Proteomes" id="UP000092605">
    <property type="component" value="Unassembled WGS sequence"/>
</dbReference>
<accession>A0A150FPR6</accession>
<dbReference type="InterPro" id="IPR004398">
    <property type="entry name" value="RNA_MeTrfase_RsmD"/>
</dbReference>
<dbReference type="GO" id="GO:0008168">
    <property type="term" value="F:methyltransferase activity"/>
    <property type="evidence" value="ECO:0007669"/>
    <property type="project" value="UniProtKB-KW"/>
</dbReference>
<keyword evidence="2 3" id="KW-0808">Transferase</keyword>
<reference evidence="4 6" key="2">
    <citation type="submission" date="2016-11" db="EMBL/GenBank/DDBJ databases">
        <authorList>
            <person name="Varghese N."/>
            <person name="Submissions S."/>
        </authorList>
    </citation>
    <scope>NUCLEOTIDE SEQUENCE [LARGE SCALE GENOMIC DNA]</scope>
    <source>
        <strain evidence="4 6">DSM 7308</strain>
    </source>
</reference>
<keyword evidence="6" id="KW-1185">Reference proteome</keyword>
<sequence>MRIISGTLRGLRLKSPKSMNIRPTSDRVKESVFNIINSNIADSFVLDLFSGTGSLGIECLSRGAYSCTFVDNSKESISILKENLNKARMLQKSDIIFSDVISALNKLAVKRDRFDIIFMDPPYLKKLIIPALETISKSEILEEDGIIIVEHDSKDVIPDKVGNLTKYREKQYSSTKISFFKWSE</sequence>
<dbReference type="Gene3D" id="3.40.50.150">
    <property type="entry name" value="Vaccinia Virus protein VP39"/>
    <property type="match status" value="1"/>
</dbReference>
<proteinExistence type="predicted"/>
<reference evidence="3 5" key="1">
    <citation type="submission" date="2016-02" db="EMBL/GenBank/DDBJ databases">
        <title>Draft genome sequence for Clostridium paradoxum JW-YL-7.</title>
        <authorList>
            <person name="Utturkar S.M."/>
            <person name="Lancaster A."/>
            <person name="Poole F.L."/>
            <person name="Adams M.W."/>
            <person name="Brown S.D."/>
        </authorList>
    </citation>
    <scope>NUCLEOTIDE SEQUENCE [LARGE SCALE GENOMIC DNA]</scope>
    <source>
        <strain evidence="3 5">JW-YL-7</strain>
    </source>
</reference>
<dbReference type="AlphaFoldDB" id="A0A150FPR6"/>
<evidence type="ECO:0000313" key="3">
    <source>
        <dbReference type="EMBL" id="KXZ39614.1"/>
    </source>
</evidence>
<dbReference type="SUPFAM" id="SSF53335">
    <property type="entry name" value="S-adenosyl-L-methionine-dependent methyltransferases"/>
    <property type="match status" value="1"/>
</dbReference>
<dbReference type="PANTHER" id="PTHR43542:SF1">
    <property type="entry name" value="METHYLTRANSFERASE"/>
    <property type="match status" value="1"/>
</dbReference>
<dbReference type="PATRIC" id="fig|1121328.3.peg.693"/>